<evidence type="ECO:0000259" key="12">
    <source>
        <dbReference type="PROSITE" id="PS50259"/>
    </source>
</evidence>
<keyword evidence="10" id="KW-0807">Transducer</keyword>
<keyword evidence="7 11" id="KW-0472">Membrane</keyword>
<dbReference type="PANTHER" id="PTHR24061">
    <property type="entry name" value="CALCIUM-SENSING RECEPTOR-RELATED"/>
    <property type="match status" value="1"/>
</dbReference>
<feature type="transmembrane region" description="Helical" evidence="11">
    <location>
        <begin position="345"/>
        <end position="370"/>
    </location>
</feature>
<feature type="transmembrane region" description="Helical" evidence="11">
    <location>
        <begin position="30"/>
        <end position="54"/>
    </location>
</feature>
<dbReference type="InterPro" id="IPR000337">
    <property type="entry name" value="GPCR_3"/>
</dbReference>
<evidence type="ECO:0000313" key="13">
    <source>
        <dbReference type="EMBL" id="KAG5277312.1"/>
    </source>
</evidence>
<dbReference type="InterPro" id="IPR011500">
    <property type="entry name" value="GPCR_3_9-Cys_dom"/>
</dbReference>
<keyword evidence="6" id="KW-0297">G-protein coupled receptor</keyword>
<protein>
    <recommendedName>
        <fullName evidence="12">G-protein coupled receptors family 3 profile domain-containing protein</fullName>
    </recommendedName>
</protein>
<dbReference type="Pfam" id="PF07562">
    <property type="entry name" value="NCD3G"/>
    <property type="match status" value="1"/>
</dbReference>
<keyword evidence="14" id="KW-1185">Reference proteome</keyword>
<dbReference type="PROSITE" id="PS50259">
    <property type="entry name" value="G_PROTEIN_RECEP_F3_4"/>
    <property type="match status" value="1"/>
</dbReference>
<dbReference type="InterPro" id="IPR000068">
    <property type="entry name" value="GPCR_3_Ca_sens_rcpt-rel"/>
</dbReference>
<dbReference type="AlphaFoldDB" id="A0AAV6GVA9"/>
<dbReference type="Gene3D" id="2.10.50.30">
    <property type="entry name" value="GPCR, family 3, nine cysteines domain"/>
    <property type="match status" value="1"/>
</dbReference>
<evidence type="ECO:0000256" key="6">
    <source>
        <dbReference type="ARBA" id="ARBA00023040"/>
    </source>
</evidence>
<accession>A0AAV6GVA9</accession>
<evidence type="ECO:0000256" key="1">
    <source>
        <dbReference type="ARBA" id="ARBA00004651"/>
    </source>
</evidence>
<keyword evidence="2" id="KW-1003">Cell membrane</keyword>
<reference evidence="13" key="1">
    <citation type="submission" date="2020-10" db="EMBL/GenBank/DDBJ databases">
        <title>Chromosome-scale genome assembly of the Allis shad, Alosa alosa.</title>
        <authorList>
            <person name="Margot Z."/>
            <person name="Christophe K."/>
            <person name="Cabau C."/>
            <person name="Louis A."/>
            <person name="Berthelot C."/>
            <person name="Parey E."/>
            <person name="Roest Crollius H."/>
            <person name="Montfort J."/>
            <person name="Robinson-Rechavi M."/>
            <person name="Bucao C."/>
            <person name="Bouchez O."/>
            <person name="Gislard M."/>
            <person name="Lluch J."/>
            <person name="Milhes M."/>
            <person name="Lampietro C."/>
            <person name="Lopez Roques C."/>
            <person name="Donnadieu C."/>
            <person name="Braasch I."/>
            <person name="Desvignes T."/>
            <person name="Postlethwait J."/>
            <person name="Bobe J."/>
            <person name="Guiguen Y."/>
        </authorList>
    </citation>
    <scope>NUCLEOTIDE SEQUENCE</scope>
    <source>
        <strain evidence="13">M-15738</strain>
        <tissue evidence="13">Blood</tissue>
    </source>
</reference>
<keyword evidence="3 11" id="KW-0812">Transmembrane</keyword>
<dbReference type="GO" id="GO:0005886">
    <property type="term" value="C:plasma membrane"/>
    <property type="evidence" value="ECO:0007669"/>
    <property type="project" value="UniProtKB-SubCell"/>
</dbReference>
<evidence type="ECO:0000256" key="11">
    <source>
        <dbReference type="SAM" id="Phobius"/>
    </source>
</evidence>
<dbReference type="PANTHER" id="PTHR24061:SF506">
    <property type="entry name" value="G-PROTEIN COUPLED RECEPTOR FAMILY C GROUP 6 MEMBER A-LIKE PRECURSOR"/>
    <property type="match status" value="1"/>
</dbReference>
<feature type="domain" description="G-protein coupled receptors family 3 profile" evidence="12">
    <location>
        <begin position="381"/>
        <end position="508"/>
    </location>
</feature>
<dbReference type="PRINTS" id="PR00248">
    <property type="entry name" value="GPCRMGR"/>
</dbReference>
<evidence type="ECO:0000256" key="10">
    <source>
        <dbReference type="ARBA" id="ARBA00023224"/>
    </source>
</evidence>
<evidence type="ECO:0000256" key="5">
    <source>
        <dbReference type="ARBA" id="ARBA00022989"/>
    </source>
</evidence>
<dbReference type="FunFam" id="2.10.50.30:FF:000004">
    <property type="entry name" value="Taste receptor type 1 member 3-like protein"/>
    <property type="match status" value="1"/>
</dbReference>
<proteinExistence type="predicted"/>
<feature type="transmembrane region" description="Helical" evidence="11">
    <location>
        <begin position="475"/>
        <end position="496"/>
    </location>
</feature>
<keyword evidence="9" id="KW-0325">Glycoprotein</keyword>
<dbReference type="Pfam" id="PF00003">
    <property type="entry name" value="7tm_3"/>
    <property type="match status" value="1"/>
</dbReference>
<evidence type="ECO:0000256" key="9">
    <source>
        <dbReference type="ARBA" id="ARBA00023180"/>
    </source>
</evidence>
<comment type="caution">
    <text evidence="13">The sequence shown here is derived from an EMBL/GenBank/DDBJ whole genome shotgun (WGS) entry which is preliminary data.</text>
</comment>
<evidence type="ECO:0000256" key="2">
    <source>
        <dbReference type="ARBA" id="ARBA00022475"/>
    </source>
</evidence>
<evidence type="ECO:0000256" key="7">
    <source>
        <dbReference type="ARBA" id="ARBA00023136"/>
    </source>
</evidence>
<dbReference type="Proteomes" id="UP000823561">
    <property type="component" value="Chromosome 8"/>
</dbReference>
<evidence type="ECO:0000313" key="14">
    <source>
        <dbReference type="Proteomes" id="UP000823561"/>
    </source>
</evidence>
<dbReference type="InterPro" id="IPR038550">
    <property type="entry name" value="GPCR_3_9-Cys_sf"/>
</dbReference>
<gene>
    <name evidence="13" type="ORF">AALO_G00116080</name>
</gene>
<dbReference type="GO" id="GO:0004930">
    <property type="term" value="F:G protein-coupled receptor activity"/>
    <property type="evidence" value="ECO:0007669"/>
    <property type="project" value="UniProtKB-KW"/>
</dbReference>
<dbReference type="EMBL" id="JADWDJ010000008">
    <property type="protein sequence ID" value="KAG5277312.1"/>
    <property type="molecule type" value="Genomic_DNA"/>
</dbReference>
<keyword evidence="8" id="KW-0675">Receptor</keyword>
<sequence>MGKRALLLSCITCGNWSFSPNEVPFSSFPLLLMSSLCLKCSNLAIIGGGFLLSLEVRRCTRWKVILSTVSGGSLRDDCKNSLNAFSGSSGVSLEVGRGIPEKMRLSRMLRHWRSRIVSFMIRFLLLIEKLYEGNFTLDGERKFFDKNGDFEDGYDVVMLVPAGEIRQAKVFGRFALPQGKVVITEKNIMWTSTLNSTRGSVAGGGQQLTRGYTLGEVCGQRRVIRLTSWTCDEQHVIYSEEKGTVDKGAFAEAGTAQRGPLSSLEAGLLTWLPVSQCTPSCPNGTFKKVSNISCCYSCILCAEGTYSDSYDQDDCHMCPNDTWSLRGWSKCEPRTKKYLQWSEPLPVATLVGVGLGLLLLITAFVCFTIHQHSLIISIHLCRAQQIMYALGFTLCVSCILVKAFRTFLAFMAFDPIRRDRLDRLYKPLIVMALVTSVQGLICLFWLIFDTPHVDPTPPSNQSMEHILQCSEGSKVGFVVMHGYVALLAFICFLLAFKGRRVPQDFNEAGCHHLQHAHPPVCVALLHSHLHHQERVTAHRTGLRHFGF</sequence>
<comment type="subcellular location">
    <subcellularLocation>
        <location evidence="1">Cell membrane</location>
        <topology evidence="1">Multi-pass membrane protein</topology>
    </subcellularLocation>
</comment>
<feature type="transmembrane region" description="Helical" evidence="11">
    <location>
        <begin position="386"/>
        <end position="408"/>
    </location>
</feature>
<evidence type="ECO:0000256" key="4">
    <source>
        <dbReference type="ARBA" id="ARBA00022729"/>
    </source>
</evidence>
<evidence type="ECO:0000256" key="8">
    <source>
        <dbReference type="ARBA" id="ARBA00023170"/>
    </source>
</evidence>
<evidence type="ECO:0000256" key="3">
    <source>
        <dbReference type="ARBA" id="ARBA00022692"/>
    </source>
</evidence>
<name>A0AAV6GVA9_9TELE</name>
<keyword evidence="5 11" id="KW-1133">Transmembrane helix</keyword>
<feature type="transmembrane region" description="Helical" evidence="11">
    <location>
        <begin position="428"/>
        <end position="448"/>
    </location>
</feature>
<dbReference type="InterPro" id="IPR017978">
    <property type="entry name" value="GPCR_3_C"/>
</dbReference>
<keyword evidence="4" id="KW-0732">Signal</keyword>
<organism evidence="13 14">
    <name type="scientific">Alosa alosa</name>
    <name type="common">allis shad</name>
    <dbReference type="NCBI Taxonomy" id="278164"/>
    <lineage>
        <taxon>Eukaryota</taxon>
        <taxon>Metazoa</taxon>
        <taxon>Chordata</taxon>
        <taxon>Craniata</taxon>
        <taxon>Vertebrata</taxon>
        <taxon>Euteleostomi</taxon>
        <taxon>Actinopterygii</taxon>
        <taxon>Neopterygii</taxon>
        <taxon>Teleostei</taxon>
        <taxon>Clupei</taxon>
        <taxon>Clupeiformes</taxon>
        <taxon>Clupeoidei</taxon>
        <taxon>Clupeidae</taxon>
        <taxon>Alosa</taxon>
    </lineage>
</organism>